<evidence type="ECO:0000259" key="1">
    <source>
        <dbReference type="Pfam" id="PF18029"/>
    </source>
</evidence>
<sequence length="155" mass="17253">MMLQVARFETNGIKVGRISVDCSDVGTMVRFWSAALGYEVSEQARDAALLHHPAGAGPKLLLRQRARQRSVRWPGRRGGRRDEHGAVPDEDPNRLHLELFAADAERVVGWLATLGARKLSRYESHGETGYVLRDPEGNEFRVMNAGPTAFARPFS</sequence>
<accession>A0A0S4QWY8</accession>
<dbReference type="SUPFAM" id="SSF54593">
    <property type="entry name" value="Glyoxalase/Bleomycin resistance protein/Dihydroxybiphenyl dioxygenase"/>
    <property type="match status" value="1"/>
</dbReference>
<dbReference type="InterPro" id="IPR029068">
    <property type="entry name" value="Glyas_Bleomycin-R_OHBP_Dase"/>
</dbReference>
<dbReference type="PANTHER" id="PTHR35908">
    <property type="entry name" value="HYPOTHETICAL FUSION PROTEIN"/>
    <property type="match status" value="1"/>
</dbReference>
<dbReference type="Proteomes" id="UP000198802">
    <property type="component" value="Unassembled WGS sequence"/>
</dbReference>
<organism evidence="2 3">
    <name type="scientific">Parafrankia irregularis</name>
    <dbReference type="NCBI Taxonomy" id="795642"/>
    <lineage>
        <taxon>Bacteria</taxon>
        <taxon>Bacillati</taxon>
        <taxon>Actinomycetota</taxon>
        <taxon>Actinomycetes</taxon>
        <taxon>Frankiales</taxon>
        <taxon>Frankiaceae</taxon>
        <taxon>Parafrankia</taxon>
    </lineage>
</organism>
<dbReference type="Pfam" id="PF18029">
    <property type="entry name" value="Glyoxalase_6"/>
    <property type="match status" value="1"/>
</dbReference>
<protein>
    <submittedName>
        <fullName evidence="2">Glyoxalase-like domain-containing protein</fullName>
    </submittedName>
</protein>
<name>A0A0S4QWY8_9ACTN</name>
<evidence type="ECO:0000313" key="3">
    <source>
        <dbReference type="Proteomes" id="UP000198802"/>
    </source>
</evidence>
<dbReference type="InterPro" id="IPR041581">
    <property type="entry name" value="Glyoxalase_6"/>
</dbReference>
<proteinExistence type="predicted"/>
<dbReference type="AlphaFoldDB" id="A0A0S4QWY8"/>
<dbReference type="CDD" id="cd06587">
    <property type="entry name" value="VOC"/>
    <property type="match status" value="1"/>
</dbReference>
<dbReference type="RefSeq" id="WP_091284616.1">
    <property type="nucleotide sequence ID" value="NZ_FAOZ01000035.1"/>
</dbReference>
<reference evidence="3" key="1">
    <citation type="submission" date="2015-11" db="EMBL/GenBank/DDBJ databases">
        <authorList>
            <person name="Varghese N."/>
        </authorList>
    </citation>
    <scope>NUCLEOTIDE SEQUENCE [LARGE SCALE GENOMIC DNA]</scope>
    <source>
        <strain evidence="3">DSM 45899</strain>
    </source>
</reference>
<dbReference type="EMBL" id="FAOZ01000035">
    <property type="protein sequence ID" value="CUU60071.1"/>
    <property type="molecule type" value="Genomic_DNA"/>
</dbReference>
<dbReference type="Gene3D" id="3.10.180.10">
    <property type="entry name" value="2,3-Dihydroxybiphenyl 1,2-Dioxygenase, domain 1"/>
    <property type="match status" value="1"/>
</dbReference>
<dbReference type="PANTHER" id="PTHR35908:SF1">
    <property type="entry name" value="CONSERVED PROTEIN"/>
    <property type="match status" value="1"/>
</dbReference>
<evidence type="ECO:0000313" key="2">
    <source>
        <dbReference type="EMBL" id="CUU60071.1"/>
    </source>
</evidence>
<feature type="domain" description="Glyoxalase-like" evidence="1">
    <location>
        <begin position="18"/>
        <end position="142"/>
    </location>
</feature>
<keyword evidence="3" id="KW-1185">Reference proteome</keyword>
<gene>
    <name evidence="2" type="ORF">Ga0074812_13513</name>
</gene>